<dbReference type="InterPro" id="IPR018642">
    <property type="entry name" value="DUF2066"/>
</dbReference>
<dbReference type="Pfam" id="PF09839">
    <property type="entry name" value="DUF2066"/>
    <property type="match status" value="1"/>
</dbReference>
<evidence type="ECO:0000256" key="1">
    <source>
        <dbReference type="SAM" id="SignalP"/>
    </source>
</evidence>
<name>A0ABN1EC11_9GAMM</name>
<reference evidence="2 3" key="1">
    <citation type="journal article" date="2019" name="Int. J. Syst. Evol. Microbiol.">
        <title>The Global Catalogue of Microorganisms (GCM) 10K type strain sequencing project: providing services to taxonomists for standard genome sequencing and annotation.</title>
        <authorList>
            <consortium name="The Broad Institute Genomics Platform"/>
            <consortium name="The Broad Institute Genome Sequencing Center for Infectious Disease"/>
            <person name="Wu L."/>
            <person name="Ma J."/>
        </authorList>
    </citation>
    <scope>NUCLEOTIDE SEQUENCE [LARGE SCALE GENOMIC DNA]</scope>
    <source>
        <strain evidence="2 3">JCM 14331</strain>
    </source>
</reference>
<dbReference type="EMBL" id="BAAAEO010000006">
    <property type="protein sequence ID" value="GAA0563019.1"/>
    <property type="molecule type" value="Genomic_DNA"/>
</dbReference>
<evidence type="ECO:0000313" key="2">
    <source>
        <dbReference type="EMBL" id="GAA0563019.1"/>
    </source>
</evidence>
<sequence length="351" mass="39398">MIKMLRLFGLLCALSGMAVHAGQVANLYQADVAAEGDWQRDALKQVLTRVSGKSDIAAAPELEGEFKQASAYIKQFEAIRHADGNRMRVLLDAVKVNQLLQQNNIAVWGALRPDILVWLVQQKEGNRSFVRRSEQPLNAALQQSFGEAGLPLLLPLYDMDDLLNLSETDVWAGFWQQINQVSVRYRPDIVVLAAVDITEQDGQPMLRLNWQRQENGRTYRDEIIEKDESSLMQSFAASLSSQLAQQYASVMSAQSDSDYVLEVQHLTDLPALVQVQKLLQQMVGVSEVTIVRYDSDSAQYKLSTSISADGLMNALRFNPRLRVVAEENTAEYQSVNAGQQPVFSRFEYVKL</sequence>
<dbReference type="Proteomes" id="UP001501169">
    <property type="component" value="Unassembled WGS sequence"/>
</dbReference>
<comment type="caution">
    <text evidence="2">The sequence shown here is derived from an EMBL/GenBank/DDBJ whole genome shotgun (WGS) entry which is preliminary data.</text>
</comment>
<feature type="chain" id="PRO_5046688991" evidence="1">
    <location>
        <begin position="22"/>
        <end position="351"/>
    </location>
</feature>
<feature type="signal peptide" evidence="1">
    <location>
        <begin position="1"/>
        <end position="21"/>
    </location>
</feature>
<keyword evidence="3" id="KW-1185">Reference proteome</keyword>
<keyword evidence="1" id="KW-0732">Signal</keyword>
<organism evidence="2 3">
    <name type="scientific">Rheinheimera aquimaris</name>
    <dbReference type="NCBI Taxonomy" id="412437"/>
    <lineage>
        <taxon>Bacteria</taxon>
        <taxon>Pseudomonadati</taxon>
        <taxon>Pseudomonadota</taxon>
        <taxon>Gammaproteobacteria</taxon>
        <taxon>Chromatiales</taxon>
        <taxon>Chromatiaceae</taxon>
        <taxon>Rheinheimera</taxon>
    </lineage>
</organism>
<protein>
    <submittedName>
        <fullName evidence="2">DUF2066 domain-containing protein</fullName>
    </submittedName>
</protein>
<dbReference type="RefSeq" id="WP_226768145.1">
    <property type="nucleotide sequence ID" value="NZ_BAAAEO010000006.1"/>
</dbReference>
<accession>A0ABN1EC11</accession>
<gene>
    <name evidence="2" type="ORF">GCM10009098_33920</name>
</gene>
<proteinExistence type="predicted"/>
<evidence type="ECO:0000313" key="3">
    <source>
        <dbReference type="Proteomes" id="UP001501169"/>
    </source>
</evidence>